<reference evidence="3" key="1">
    <citation type="journal article" date="2019" name="Nat. Commun.">
        <title>The genome of broomcorn millet.</title>
        <authorList>
            <person name="Zou C."/>
            <person name="Miki D."/>
            <person name="Li D."/>
            <person name="Tang Q."/>
            <person name="Xiao L."/>
            <person name="Rajput S."/>
            <person name="Deng P."/>
            <person name="Jia W."/>
            <person name="Huang R."/>
            <person name="Zhang M."/>
            <person name="Sun Y."/>
            <person name="Hu J."/>
            <person name="Fu X."/>
            <person name="Schnable P.S."/>
            <person name="Li F."/>
            <person name="Zhang H."/>
            <person name="Feng B."/>
            <person name="Zhu X."/>
            <person name="Liu R."/>
            <person name="Schnable J.C."/>
            <person name="Zhu J.-K."/>
            <person name="Zhang H."/>
        </authorList>
    </citation>
    <scope>NUCLEOTIDE SEQUENCE [LARGE SCALE GENOMIC DNA]</scope>
</reference>
<feature type="compositionally biased region" description="Low complexity" evidence="1">
    <location>
        <begin position="127"/>
        <end position="139"/>
    </location>
</feature>
<accession>A0A3L6PKJ7</accession>
<dbReference type="OrthoDB" id="689896at2759"/>
<dbReference type="AlphaFoldDB" id="A0A3L6PKJ7"/>
<organism evidence="2 3">
    <name type="scientific">Panicum miliaceum</name>
    <name type="common">Proso millet</name>
    <name type="synonym">Broomcorn millet</name>
    <dbReference type="NCBI Taxonomy" id="4540"/>
    <lineage>
        <taxon>Eukaryota</taxon>
        <taxon>Viridiplantae</taxon>
        <taxon>Streptophyta</taxon>
        <taxon>Embryophyta</taxon>
        <taxon>Tracheophyta</taxon>
        <taxon>Spermatophyta</taxon>
        <taxon>Magnoliopsida</taxon>
        <taxon>Liliopsida</taxon>
        <taxon>Poales</taxon>
        <taxon>Poaceae</taxon>
        <taxon>PACMAD clade</taxon>
        <taxon>Panicoideae</taxon>
        <taxon>Panicodae</taxon>
        <taxon>Paniceae</taxon>
        <taxon>Panicinae</taxon>
        <taxon>Panicum</taxon>
        <taxon>Panicum sect. Panicum</taxon>
    </lineage>
</organism>
<feature type="compositionally biased region" description="Polar residues" evidence="1">
    <location>
        <begin position="159"/>
        <end position="171"/>
    </location>
</feature>
<evidence type="ECO:0000313" key="2">
    <source>
        <dbReference type="EMBL" id="RLM58300.1"/>
    </source>
</evidence>
<evidence type="ECO:0000256" key="1">
    <source>
        <dbReference type="SAM" id="MobiDB-lite"/>
    </source>
</evidence>
<sequence>MSGYKIIPDQYLARTGLKHSRKQLRNILSQMKQLYTFWLFLQAQSGLGRHPNETVLAPSWWWKRYAQMEEMFQDVIVDGSTSFIAGQDAEEEEPEDEPEDDPAEDPAEQFQDLDQSPMSTNSHKRSSSVSTESTATSPSKKSKSPMVMMMRELVTKWSYSDDATQQALKQATTEKKQRLIL</sequence>
<dbReference type="PANTHER" id="PTHR47069:SF11">
    <property type="entry name" value="OS04G0275550 PROTEIN"/>
    <property type="match status" value="1"/>
</dbReference>
<dbReference type="PANTHER" id="PTHR47069">
    <property type="match status" value="1"/>
</dbReference>
<dbReference type="EMBL" id="PQIB02000017">
    <property type="protein sequence ID" value="RLM58300.1"/>
    <property type="molecule type" value="Genomic_DNA"/>
</dbReference>
<feature type="compositionally biased region" description="Acidic residues" evidence="1">
    <location>
        <begin position="88"/>
        <end position="107"/>
    </location>
</feature>
<protein>
    <submittedName>
        <fullName evidence="2">U3 small nucleolar RNA-associated protein 25-like isoform X2</fullName>
    </submittedName>
</protein>
<dbReference type="Proteomes" id="UP000275267">
    <property type="component" value="Unassembled WGS sequence"/>
</dbReference>
<feature type="region of interest" description="Disordered" evidence="1">
    <location>
        <begin position="83"/>
        <end position="147"/>
    </location>
</feature>
<feature type="region of interest" description="Disordered" evidence="1">
    <location>
        <begin position="159"/>
        <end position="181"/>
    </location>
</feature>
<evidence type="ECO:0000313" key="3">
    <source>
        <dbReference type="Proteomes" id="UP000275267"/>
    </source>
</evidence>
<feature type="compositionally biased region" description="Polar residues" evidence="1">
    <location>
        <begin position="112"/>
        <end position="121"/>
    </location>
</feature>
<comment type="caution">
    <text evidence="2">The sequence shown here is derived from an EMBL/GenBank/DDBJ whole genome shotgun (WGS) entry which is preliminary data.</text>
</comment>
<gene>
    <name evidence="2" type="ORF">C2845_PM18G08000</name>
</gene>
<proteinExistence type="predicted"/>
<feature type="compositionally biased region" description="Basic and acidic residues" evidence="1">
    <location>
        <begin position="172"/>
        <end position="181"/>
    </location>
</feature>
<keyword evidence="3" id="KW-1185">Reference proteome</keyword>
<name>A0A3L6PKJ7_PANMI</name>